<keyword evidence="10 11" id="KW-0472">Membrane</keyword>
<evidence type="ECO:0000256" key="6">
    <source>
        <dbReference type="ARBA" id="ARBA00022692"/>
    </source>
</evidence>
<evidence type="ECO:0000256" key="8">
    <source>
        <dbReference type="ARBA" id="ARBA00022989"/>
    </source>
</evidence>
<comment type="subcellular location">
    <subcellularLocation>
        <location evidence="2">Membrane</location>
    </subcellularLocation>
</comment>
<dbReference type="OrthoDB" id="7818322at2"/>
<keyword evidence="9" id="KW-0902">Two-component regulatory system</keyword>
<evidence type="ECO:0000259" key="13">
    <source>
        <dbReference type="PROSITE" id="PS50885"/>
    </source>
</evidence>
<dbReference type="CDD" id="cd00082">
    <property type="entry name" value="HisKA"/>
    <property type="match status" value="1"/>
</dbReference>
<keyword evidence="6 11" id="KW-0812">Transmembrane</keyword>
<protein>
    <recommendedName>
        <fullName evidence="3">histidine kinase</fullName>
        <ecNumber evidence="3">2.7.13.3</ecNumber>
    </recommendedName>
</protein>
<evidence type="ECO:0000256" key="9">
    <source>
        <dbReference type="ARBA" id="ARBA00023012"/>
    </source>
</evidence>
<comment type="catalytic activity">
    <reaction evidence="1">
        <text>ATP + protein L-histidine = ADP + protein N-phospho-L-histidine.</text>
        <dbReference type="EC" id="2.7.13.3"/>
    </reaction>
</comment>
<dbReference type="EMBL" id="SMAI01000016">
    <property type="protein sequence ID" value="TCT01835.1"/>
    <property type="molecule type" value="Genomic_DNA"/>
</dbReference>
<dbReference type="InterPro" id="IPR036890">
    <property type="entry name" value="HATPase_C_sf"/>
</dbReference>
<keyword evidence="7 14" id="KW-0418">Kinase</keyword>
<evidence type="ECO:0000313" key="14">
    <source>
        <dbReference type="EMBL" id="TCT01835.1"/>
    </source>
</evidence>
<feature type="domain" description="HAMP" evidence="13">
    <location>
        <begin position="193"/>
        <end position="248"/>
    </location>
</feature>
<comment type="caution">
    <text evidence="14">The sequence shown here is derived from an EMBL/GenBank/DDBJ whole genome shotgun (WGS) entry which is preliminary data.</text>
</comment>
<accession>A0A4R3LT83</accession>
<evidence type="ECO:0000256" key="10">
    <source>
        <dbReference type="ARBA" id="ARBA00023136"/>
    </source>
</evidence>
<dbReference type="InterPro" id="IPR003660">
    <property type="entry name" value="HAMP_dom"/>
</dbReference>
<dbReference type="SUPFAM" id="SSF55874">
    <property type="entry name" value="ATPase domain of HSP90 chaperone/DNA topoisomerase II/histidine kinase"/>
    <property type="match status" value="1"/>
</dbReference>
<dbReference type="Proteomes" id="UP000294664">
    <property type="component" value="Unassembled WGS sequence"/>
</dbReference>
<dbReference type="PANTHER" id="PTHR45436">
    <property type="entry name" value="SENSOR HISTIDINE KINASE YKOH"/>
    <property type="match status" value="1"/>
</dbReference>
<evidence type="ECO:0000256" key="3">
    <source>
        <dbReference type="ARBA" id="ARBA00012438"/>
    </source>
</evidence>
<proteinExistence type="predicted"/>
<dbReference type="InterPro" id="IPR004358">
    <property type="entry name" value="Sig_transdc_His_kin-like_C"/>
</dbReference>
<dbReference type="GO" id="GO:0005886">
    <property type="term" value="C:plasma membrane"/>
    <property type="evidence" value="ECO:0007669"/>
    <property type="project" value="TreeGrafter"/>
</dbReference>
<reference evidence="14 15" key="1">
    <citation type="submission" date="2019-03" db="EMBL/GenBank/DDBJ databases">
        <title>Genomic Encyclopedia of Type Strains, Phase IV (KMG-IV): sequencing the most valuable type-strain genomes for metagenomic binning, comparative biology and taxonomic classification.</title>
        <authorList>
            <person name="Goeker M."/>
        </authorList>
    </citation>
    <scope>NUCLEOTIDE SEQUENCE [LARGE SCALE GENOMIC DNA]</scope>
    <source>
        <strain evidence="14 15">DSM 9035</strain>
    </source>
</reference>
<dbReference type="AlphaFoldDB" id="A0A4R3LT83"/>
<dbReference type="RefSeq" id="WP_132034729.1">
    <property type="nucleotide sequence ID" value="NZ_SMAI01000016.1"/>
</dbReference>
<dbReference type="SMART" id="SM00387">
    <property type="entry name" value="HATPase_c"/>
    <property type="match status" value="1"/>
</dbReference>
<keyword evidence="15" id="KW-1185">Reference proteome</keyword>
<keyword evidence="8 11" id="KW-1133">Transmembrane helix</keyword>
<gene>
    <name evidence="14" type="ORF">EDC64_11632</name>
</gene>
<feature type="domain" description="Histidine kinase" evidence="12">
    <location>
        <begin position="268"/>
        <end position="473"/>
    </location>
</feature>
<dbReference type="InterPro" id="IPR003661">
    <property type="entry name" value="HisK_dim/P_dom"/>
</dbReference>
<dbReference type="EC" id="2.7.13.3" evidence="3"/>
<keyword evidence="5" id="KW-0808">Transferase</keyword>
<dbReference type="InterPro" id="IPR050428">
    <property type="entry name" value="TCS_sensor_his_kinase"/>
</dbReference>
<dbReference type="PRINTS" id="PR00344">
    <property type="entry name" value="BCTRLSENSOR"/>
</dbReference>
<dbReference type="PROSITE" id="PS50109">
    <property type="entry name" value="HIS_KIN"/>
    <property type="match status" value="1"/>
</dbReference>
<dbReference type="Pfam" id="PF02518">
    <property type="entry name" value="HATPase_c"/>
    <property type="match status" value="1"/>
</dbReference>
<dbReference type="InterPro" id="IPR005467">
    <property type="entry name" value="His_kinase_dom"/>
</dbReference>
<evidence type="ECO:0000256" key="4">
    <source>
        <dbReference type="ARBA" id="ARBA00022553"/>
    </source>
</evidence>
<keyword evidence="4" id="KW-0597">Phosphoprotein</keyword>
<evidence type="ECO:0000256" key="2">
    <source>
        <dbReference type="ARBA" id="ARBA00004370"/>
    </source>
</evidence>
<sequence length="482" mass="51881">MRLDPRTWPIAAKVPLAVAVLMMLVGIVLSERVLARLNETQEMHVRDLAQSYLDILSTGITESVLREDTWEVFDAITRAQDLSKGLRATEAIVTNAKGHVIAASNPRQHPVGSLVEVPNGGSPGMQPFRFEAGADVANATRVLAYPGRVVGVIHAAFDTSHLAVERREVLTALIVTNGILTLILAAAGWLLVTRMMAPIRVLSRHLGAAMEGYATPVPEATIARSGDEFRHLFGSYNALVKSMHEREDLARKLFDEQRLGSLGRLASALAHEINNPLGGLFNAMATLKTHGQYAAVRNNALGLLERGLVGIRDVVRTTLAMHRQETSGRSISAKDIADLRLLIVAEARRKSVTVAIRNSVDQDIPLPSTQIRQALLNLLLNAVAAAPPGSEVKLEAARHGDVLVLVVTDRGDGIPATGIDVLTGEDSSPPLRTGGGLGLWTTRRIVDELHGRIEVSQPSQGGTVIRIAVPIEKPIEELPHVA</sequence>
<evidence type="ECO:0000313" key="15">
    <source>
        <dbReference type="Proteomes" id="UP000294664"/>
    </source>
</evidence>
<dbReference type="Gene3D" id="3.30.565.10">
    <property type="entry name" value="Histidine kinase-like ATPase, C-terminal domain"/>
    <property type="match status" value="1"/>
</dbReference>
<dbReference type="GO" id="GO:0000155">
    <property type="term" value="F:phosphorelay sensor kinase activity"/>
    <property type="evidence" value="ECO:0007669"/>
    <property type="project" value="InterPro"/>
</dbReference>
<evidence type="ECO:0000256" key="5">
    <source>
        <dbReference type="ARBA" id="ARBA00022679"/>
    </source>
</evidence>
<name>A0A4R3LT83_9HYPH</name>
<organism evidence="14 15">
    <name type="scientific">Aquabacter spiritensis</name>
    <dbReference type="NCBI Taxonomy" id="933073"/>
    <lineage>
        <taxon>Bacteria</taxon>
        <taxon>Pseudomonadati</taxon>
        <taxon>Pseudomonadota</taxon>
        <taxon>Alphaproteobacteria</taxon>
        <taxon>Hyphomicrobiales</taxon>
        <taxon>Xanthobacteraceae</taxon>
        <taxon>Aquabacter</taxon>
    </lineage>
</organism>
<evidence type="ECO:0000256" key="11">
    <source>
        <dbReference type="SAM" id="Phobius"/>
    </source>
</evidence>
<dbReference type="PROSITE" id="PS50885">
    <property type="entry name" value="HAMP"/>
    <property type="match status" value="1"/>
</dbReference>
<evidence type="ECO:0000256" key="1">
    <source>
        <dbReference type="ARBA" id="ARBA00000085"/>
    </source>
</evidence>
<dbReference type="InterPro" id="IPR036097">
    <property type="entry name" value="HisK_dim/P_sf"/>
</dbReference>
<feature type="transmembrane region" description="Helical" evidence="11">
    <location>
        <begin position="169"/>
        <end position="192"/>
    </location>
</feature>
<dbReference type="PANTHER" id="PTHR45436:SF5">
    <property type="entry name" value="SENSOR HISTIDINE KINASE TRCS"/>
    <property type="match status" value="1"/>
</dbReference>
<dbReference type="InterPro" id="IPR003594">
    <property type="entry name" value="HATPase_dom"/>
</dbReference>
<evidence type="ECO:0000256" key="7">
    <source>
        <dbReference type="ARBA" id="ARBA00022777"/>
    </source>
</evidence>
<dbReference type="Gene3D" id="1.10.287.130">
    <property type="match status" value="1"/>
</dbReference>
<dbReference type="SUPFAM" id="SSF47384">
    <property type="entry name" value="Homodimeric domain of signal transducing histidine kinase"/>
    <property type="match status" value="1"/>
</dbReference>
<evidence type="ECO:0000259" key="12">
    <source>
        <dbReference type="PROSITE" id="PS50109"/>
    </source>
</evidence>